<evidence type="ECO:0000256" key="13">
    <source>
        <dbReference type="SAM" id="Coils"/>
    </source>
</evidence>
<keyword evidence="17" id="KW-1185">Reference proteome</keyword>
<evidence type="ECO:0000256" key="2">
    <source>
        <dbReference type="ARBA" id="ARBA00022475"/>
    </source>
</evidence>
<dbReference type="PANTHER" id="PTHR39579">
    <property type="entry name" value="INNER MEMBRANE PROTEIN YHCB"/>
    <property type="match status" value="1"/>
</dbReference>
<feature type="compositionally biased region" description="Basic and acidic residues" evidence="14">
    <location>
        <begin position="147"/>
        <end position="162"/>
    </location>
</feature>
<evidence type="ECO:0000313" key="16">
    <source>
        <dbReference type="EMBL" id="GAA6166236.1"/>
    </source>
</evidence>
<organism evidence="16 17">
    <name type="scientific">Sessilibacter corallicola</name>
    <dbReference type="NCBI Taxonomy" id="2904075"/>
    <lineage>
        <taxon>Bacteria</taxon>
        <taxon>Pseudomonadati</taxon>
        <taxon>Pseudomonadota</taxon>
        <taxon>Gammaproteobacteria</taxon>
        <taxon>Cellvibrionales</taxon>
        <taxon>Cellvibrionaceae</taxon>
        <taxon>Sessilibacter</taxon>
    </lineage>
</organism>
<feature type="coiled-coil region" evidence="13">
    <location>
        <begin position="36"/>
        <end position="63"/>
    </location>
</feature>
<evidence type="ECO:0000256" key="12">
    <source>
        <dbReference type="ARBA" id="ARBA00035727"/>
    </source>
</evidence>
<dbReference type="PANTHER" id="PTHR39579:SF1">
    <property type="entry name" value="INNER MEMBRANE PROTEIN YHCB"/>
    <property type="match status" value="1"/>
</dbReference>
<dbReference type="RefSeq" id="WP_233086713.1">
    <property type="nucleotide sequence ID" value="NZ_BAABWN010000001.1"/>
</dbReference>
<evidence type="ECO:0000256" key="6">
    <source>
        <dbReference type="ARBA" id="ARBA00022960"/>
    </source>
</evidence>
<dbReference type="Proteomes" id="UP001465153">
    <property type="component" value="Unassembled WGS sequence"/>
</dbReference>
<evidence type="ECO:0000256" key="11">
    <source>
        <dbReference type="ARBA" id="ARBA00035703"/>
    </source>
</evidence>
<evidence type="ECO:0000256" key="15">
    <source>
        <dbReference type="SAM" id="Phobius"/>
    </source>
</evidence>
<keyword evidence="2" id="KW-1003">Cell membrane</keyword>
<comment type="subcellular location">
    <subcellularLocation>
        <location evidence="1">Cell inner membrane</location>
        <topology evidence="1">Single-pass membrane protein</topology>
    </subcellularLocation>
</comment>
<dbReference type="EMBL" id="BAABWN010000001">
    <property type="protein sequence ID" value="GAA6166236.1"/>
    <property type="molecule type" value="Genomic_DNA"/>
</dbReference>
<gene>
    <name evidence="16" type="ORF">NBRC116591_00460</name>
</gene>
<evidence type="ECO:0000256" key="1">
    <source>
        <dbReference type="ARBA" id="ARBA00004377"/>
    </source>
</evidence>
<reference evidence="16 17" key="1">
    <citation type="submission" date="2024-04" db="EMBL/GenBank/DDBJ databases">
        <title>Draft genome sequence of Sessilibacter corallicola NBRC 116591.</title>
        <authorList>
            <person name="Miyakawa T."/>
            <person name="Kusuya Y."/>
            <person name="Miura T."/>
        </authorList>
    </citation>
    <scope>NUCLEOTIDE SEQUENCE [LARGE SCALE GENOMIC DNA]</scope>
    <source>
        <strain evidence="16 17">KU-00831-HH</strain>
    </source>
</reference>
<dbReference type="InterPro" id="IPR009386">
    <property type="entry name" value="ZapG-like"/>
</dbReference>
<keyword evidence="7 15" id="KW-1133">Transmembrane helix</keyword>
<keyword evidence="8 15" id="KW-0472">Membrane</keyword>
<dbReference type="Pfam" id="PF06295">
    <property type="entry name" value="ZapG-like"/>
    <property type="match status" value="1"/>
</dbReference>
<keyword evidence="5 15" id="KW-0812">Transmembrane</keyword>
<evidence type="ECO:0000256" key="3">
    <source>
        <dbReference type="ARBA" id="ARBA00022519"/>
    </source>
</evidence>
<keyword evidence="13" id="KW-0175">Coiled coil</keyword>
<sequence length="162" mass="17747">MFSITALILTGVCCILVGGGIGYFIGSQFSTDKQATKTMEARVERAEDELKSFQADVTEHFQQTSVLVNKLTETYRDVHEHLAGGAIKLANADIGKELVEGASKQWAQAQVTKELLSEDSVVEPPRDWAPNKGTLSESFGLENTQTHPDEEKNPTPEKVHTS</sequence>
<proteinExistence type="inferred from homology"/>
<evidence type="ECO:0000256" key="9">
    <source>
        <dbReference type="ARBA" id="ARBA00023306"/>
    </source>
</evidence>
<evidence type="ECO:0000313" key="17">
    <source>
        <dbReference type="Proteomes" id="UP001465153"/>
    </source>
</evidence>
<keyword evidence="9" id="KW-0131">Cell cycle</keyword>
<keyword evidence="3" id="KW-0997">Cell inner membrane</keyword>
<evidence type="ECO:0000256" key="8">
    <source>
        <dbReference type="ARBA" id="ARBA00023136"/>
    </source>
</evidence>
<feature type="compositionally biased region" description="Polar residues" evidence="14">
    <location>
        <begin position="133"/>
        <end position="146"/>
    </location>
</feature>
<accession>A0ABQ0A3K3</accession>
<evidence type="ECO:0000256" key="5">
    <source>
        <dbReference type="ARBA" id="ARBA00022692"/>
    </source>
</evidence>
<evidence type="ECO:0000256" key="10">
    <source>
        <dbReference type="ARBA" id="ARBA00035657"/>
    </source>
</evidence>
<keyword evidence="4" id="KW-0132">Cell division</keyword>
<evidence type="ECO:0000256" key="4">
    <source>
        <dbReference type="ARBA" id="ARBA00022618"/>
    </source>
</evidence>
<name>A0ABQ0A3K3_9GAMM</name>
<feature type="transmembrane region" description="Helical" evidence="15">
    <location>
        <begin position="6"/>
        <end position="25"/>
    </location>
</feature>
<feature type="region of interest" description="Disordered" evidence="14">
    <location>
        <begin position="117"/>
        <end position="162"/>
    </location>
</feature>
<keyword evidence="6" id="KW-0133">Cell shape</keyword>
<comment type="caution">
    <text evidence="16">The sequence shown here is derived from an EMBL/GenBank/DDBJ whole genome shotgun (WGS) entry which is preliminary data.</text>
</comment>
<comment type="similarity">
    <text evidence="10">Belongs to the ZapG family.</text>
</comment>
<evidence type="ECO:0000256" key="7">
    <source>
        <dbReference type="ARBA" id="ARBA00022989"/>
    </source>
</evidence>
<protein>
    <recommendedName>
        <fullName evidence="11">Z-ring associated protein G</fullName>
    </recommendedName>
    <alternativeName>
        <fullName evidence="12">Cell division protein ZapG</fullName>
    </alternativeName>
</protein>
<evidence type="ECO:0000256" key="14">
    <source>
        <dbReference type="SAM" id="MobiDB-lite"/>
    </source>
</evidence>